<protein>
    <submittedName>
        <fullName evidence="1">Uncharacterized protein</fullName>
    </submittedName>
</protein>
<proteinExistence type="predicted"/>
<dbReference type="Proteomes" id="UP000799118">
    <property type="component" value="Unassembled WGS sequence"/>
</dbReference>
<name>A0A6A4GJE5_9AGAR</name>
<gene>
    <name evidence="1" type="ORF">BT96DRAFT_1089772</name>
</gene>
<reference evidence="1" key="1">
    <citation type="journal article" date="2019" name="Environ. Microbiol.">
        <title>Fungal ecological strategies reflected in gene transcription - a case study of two litter decomposers.</title>
        <authorList>
            <person name="Barbi F."/>
            <person name="Kohler A."/>
            <person name="Barry K."/>
            <person name="Baskaran P."/>
            <person name="Daum C."/>
            <person name="Fauchery L."/>
            <person name="Ihrmark K."/>
            <person name="Kuo A."/>
            <person name="LaButti K."/>
            <person name="Lipzen A."/>
            <person name="Morin E."/>
            <person name="Grigoriev I.V."/>
            <person name="Henrissat B."/>
            <person name="Lindahl B."/>
            <person name="Martin F."/>
        </authorList>
    </citation>
    <scope>NUCLEOTIDE SEQUENCE</scope>
    <source>
        <strain evidence="1">JB14</strain>
    </source>
</reference>
<dbReference type="AlphaFoldDB" id="A0A6A4GJE5"/>
<organism evidence="1 2">
    <name type="scientific">Gymnopus androsaceus JB14</name>
    <dbReference type="NCBI Taxonomy" id="1447944"/>
    <lineage>
        <taxon>Eukaryota</taxon>
        <taxon>Fungi</taxon>
        <taxon>Dikarya</taxon>
        <taxon>Basidiomycota</taxon>
        <taxon>Agaricomycotina</taxon>
        <taxon>Agaricomycetes</taxon>
        <taxon>Agaricomycetidae</taxon>
        <taxon>Agaricales</taxon>
        <taxon>Marasmiineae</taxon>
        <taxon>Omphalotaceae</taxon>
        <taxon>Gymnopus</taxon>
    </lineage>
</organism>
<accession>A0A6A4GJE5</accession>
<sequence>MDHFVRPVVEQFVKAWRPGLRVSRTAASESGAVVEAGILLSVNDLPAVRKVAGFPGVFIRLHLHCLPIAWKNWHIQYGPCSVDPQK</sequence>
<evidence type="ECO:0000313" key="2">
    <source>
        <dbReference type="Proteomes" id="UP000799118"/>
    </source>
</evidence>
<evidence type="ECO:0000313" key="1">
    <source>
        <dbReference type="EMBL" id="KAE9385507.1"/>
    </source>
</evidence>
<keyword evidence="2" id="KW-1185">Reference proteome</keyword>
<dbReference type="OrthoDB" id="2829169at2759"/>
<dbReference type="EMBL" id="ML769977">
    <property type="protein sequence ID" value="KAE9385507.1"/>
    <property type="molecule type" value="Genomic_DNA"/>
</dbReference>